<dbReference type="GO" id="GO:0050509">
    <property type="term" value="F:N-acetylglucosaminyl-proteoglycan 4-beta-glucuronosyltransferase activity"/>
    <property type="evidence" value="ECO:0007669"/>
    <property type="project" value="UniProtKB-EC"/>
</dbReference>
<evidence type="ECO:0000256" key="1">
    <source>
        <dbReference type="SAM" id="MobiDB-lite"/>
    </source>
</evidence>
<feature type="compositionally biased region" description="Acidic residues" evidence="1">
    <location>
        <begin position="28"/>
        <end position="41"/>
    </location>
</feature>
<dbReference type="EMBL" id="HG994581">
    <property type="protein sequence ID" value="CAF2876328.1"/>
    <property type="molecule type" value="Genomic_DNA"/>
</dbReference>
<proteinExistence type="predicted"/>
<protein>
    <submittedName>
        <fullName evidence="2">EXT2</fullName>
        <ecNumber evidence="2">2.4.1.224</ecNumber>
        <ecNumber evidence="2">2.4.1.225</ecNumber>
    </submittedName>
</protein>
<dbReference type="AlphaFoldDB" id="A0A7R8CNX6"/>
<dbReference type="EC" id="2.4.1.225" evidence="2"/>
<feature type="region of interest" description="Disordered" evidence="1">
    <location>
        <begin position="21"/>
        <end position="53"/>
    </location>
</feature>
<dbReference type="GO" id="GO:0050508">
    <property type="term" value="F:glucuronosyl-N-acetylglucosaminyl-proteoglycan 4-alpha-N-acetylglucosaminyltransferase activity"/>
    <property type="evidence" value="ECO:0007669"/>
    <property type="project" value="UniProtKB-EC"/>
</dbReference>
<dbReference type="PANTHER" id="PTHR47272:SF1">
    <property type="entry name" value="PIGGYBAC TRANSPOSABLE ELEMENT-DERIVED PROTEIN 3-LIKE"/>
    <property type="match status" value="1"/>
</dbReference>
<accession>A0A7R8CNX6</accession>
<keyword evidence="2" id="KW-0328">Glycosyltransferase</keyword>
<dbReference type="PANTHER" id="PTHR47272">
    <property type="entry name" value="DDE_TNP_1_7 DOMAIN-CONTAINING PROTEIN"/>
    <property type="match status" value="1"/>
</dbReference>
<organism evidence="2 3">
    <name type="scientific">Lepeophtheirus salmonis</name>
    <name type="common">Salmon louse</name>
    <name type="synonym">Caligus salmonis</name>
    <dbReference type="NCBI Taxonomy" id="72036"/>
    <lineage>
        <taxon>Eukaryota</taxon>
        <taxon>Metazoa</taxon>
        <taxon>Ecdysozoa</taxon>
        <taxon>Arthropoda</taxon>
        <taxon>Crustacea</taxon>
        <taxon>Multicrustacea</taxon>
        <taxon>Hexanauplia</taxon>
        <taxon>Copepoda</taxon>
        <taxon>Siphonostomatoida</taxon>
        <taxon>Caligidae</taxon>
        <taxon>Lepeophtheirus</taxon>
    </lineage>
</organism>
<keyword evidence="3" id="KW-1185">Reference proteome</keyword>
<keyword evidence="2" id="KW-0808">Transferase</keyword>
<reference evidence="2" key="1">
    <citation type="submission" date="2021-02" db="EMBL/GenBank/DDBJ databases">
        <authorList>
            <person name="Bekaert M."/>
        </authorList>
    </citation>
    <scope>NUCLEOTIDE SEQUENCE</scope>
    <source>
        <strain evidence="2">IoA-00</strain>
    </source>
</reference>
<sequence>MRLLALLENISDVNVEAINLGFPQNDGSDQDSDNSEDDDGDINSFGRKKQMSKEVRGKVEVASTKGLLVQKWKGNNDVILVSNFGASKLSSTKRYSRSLKKYIDIPQPKSLNEYNKHISPPADAPGYSDDRKTLYLLIEDYSKGFQQSSGIEGKYN</sequence>
<dbReference type="EC" id="2.4.1.224" evidence="2"/>
<name>A0A7R8CNX6_LEPSM</name>
<evidence type="ECO:0000313" key="2">
    <source>
        <dbReference type="EMBL" id="CAF2876328.1"/>
    </source>
</evidence>
<dbReference type="Proteomes" id="UP000675881">
    <property type="component" value="Chromosome 2"/>
</dbReference>
<evidence type="ECO:0000313" key="3">
    <source>
        <dbReference type="Proteomes" id="UP000675881"/>
    </source>
</evidence>
<gene>
    <name evidence="2" type="ORF">LSAA_6304</name>
</gene>